<dbReference type="EMBL" id="CADCVF010000024">
    <property type="protein sequence ID" value="CAA9451938.1"/>
    <property type="molecule type" value="Genomic_DNA"/>
</dbReference>
<evidence type="ECO:0000313" key="1">
    <source>
        <dbReference type="EMBL" id="CAA9451938.1"/>
    </source>
</evidence>
<name>A0A6J4QYU9_9ACTN</name>
<dbReference type="AlphaFoldDB" id="A0A6J4QYU9"/>
<accession>A0A6J4QYU9</accession>
<protein>
    <submittedName>
        <fullName evidence="1">Uncharacterized protein</fullName>
    </submittedName>
</protein>
<organism evidence="1">
    <name type="scientific">uncultured Rubrobacteraceae bacterium</name>
    <dbReference type="NCBI Taxonomy" id="349277"/>
    <lineage>
        <taxon>Bacteria</taxon>
        <taxon>Bacillati</taxon>
        <taxon>Actinomycetota</taxon>
        <taxon>Rubrobacteria</taxon>
        <taxon>Rubrobacterales</taxon>
        <taxon>Rubrobacteraceae</taxon>
        <taxon>environmental samples</taxon>
    </lineage>
</organism>
<sequence>MTEDNNAQPDRWPPGRRPASKWWLVAKEGNLGAGVLLADCGGEQALPIFSGEGEAEMFVWLKGAFEDGWRVRETSAGELVSILYGPCVGVGRVALDPSPEMVAETIRLVSVSRERFVSWIVDSPCSFSPLARARHHARVLIRLL</sequence>
<proteinExistence type="predicted"/>
<reference evidence="1" key="1">
    <citation type="submission" date="2020-02" db="EMBL/GenBank/DDBJ databases">
        <authorList>
            <person name="Meier V. D."/>
        </authorList>
    </citation>
    <scope>NUCLEOTIDE SEQUENCE</scope>
    <source>
        <strain evidence="1">AVDCRST_MAG58</strain>
    </source>
</reference>
<gene>
    <name evidence="1" type="ORF">AVDCRST_MAG58-2129</name>
</gene>